<keyword evidence="1" id="KW-0472">Membrane</keyword>
<name>A0A8J7WKT1_9ACTN</name>
<evidence type="ECO:0000313" key="3">
    <source>
        <dbReference type="Proteomes" id="UP000677913"/>
    </source>
</evidence>
<feature type="transmembrane region" description="Helical" evidence="1">
    <location>
        <begin position="15"/>
        <end position="35"/>
    </location>
</feature>
<keyword evidence="3" id="KW-1185">Reference proteome</keyword>
<reference evidence="2" key="1">
    <citation type="submission" date="2021-04" db="EMBL/GenBank/DDBJ databases">
        <title>Genome based classification of Actinospica acidithermotolerans sp. nov., an actinobacterium isolated from an Indonesian hot spring.</title>
        <authorList>
            <person name="Kusuma A.B."/>
            <person name="Putra K.E."/>
            <person name="Nafisah S."/>
            <person name="Loh J."/>
            <person name="Nouioui I."/>
            <person name="Goodfellow M."/>
        </authorList>
    </citation>
    <scope>NUCLEOTIDE SEQUENCE</scope>
    <source>
        <strain evidence="2">DSM 45618</strain>
    </source>
</reference>
<dbReference type="RefSeq" id="WP_211464107.1">
    <property type="nucleotide sequence ID" value="NZ_JAGSXH010000005.1"/>
</dbReference>
<organism evidence="2 3">
    <name type="scientific">Actinocrinis puniceicyclus</name>
    <dbReference type="NCBI Taxonomy" id="977794"/>
    <lineage>
        <taxon>Bacteria</taxon>
        <taxon>Bacillati</taxon>
        <taxon>Actinomycetota</taxon>
        <taxon>Actinomycetes</taxon>
        <taxon>Catenulisporales</taxon>
        <taxon>Actinospicaceae</taxon>
        <taxon>Actinocrinis</taxon>
    </lineage>
</organism>
<evidence type="ECO:0000256" key="1">
    <source>
        <dbReference type="SAM" id="Phobius"/>
    </source>
</evidence>
<proteinExistence type="predicted"/>
<gene>
    <name evidence="2" type="ORF">KGA66_02725</name>
</gene>
<dbReference type="AlphaFoldDB" id="A0A8J7WKT1"/>
<protein>
    <submittedName>
        <fullName evidence="2">Uncharacterized protein</fullName>
    </submittedName>
</protein>
<comment type="caution">
    <text evidence="2">The sequence shown here is derived from an EMBL/GenBank/DDBJ whole genome shotgun (WGS) entry which is preliminary data.</text>
</comment>
<evidence type="ECO:0000313" key="2">
    <source>
        <dbReference type="EMBL" id="MBS2961947.1"/>
    </source>
</evidence>
<keyword evidence="1" id="KW-1133">Transmembrane helix</keyword>
<dbReference type="EMBL" id="JAGSXH010000005">
    <property type="protein sequence ID" value="MBS2961947.1"/>
    <property type="molecule type" value="Genomic_DNA"/>
</dbReference>
<dbReference type="Proteomes" id="UP000677913">
    <property type="component" value="Unassembled WGS sequence"/>
</dbReference>
<keyword evidence="1" id="KW-0812">Transmembrane</keyword>
<accession>A0A8J7WKT1</accession>
<sequence length="69" mass="7158">MPTKPATHDAERPRVLTRSTVLPALGIGLIAAFLAGQEHAAFPVGVIVGLVVAGTVIGMIAFKRAFYGD</sequence>
<feature type="transmembrane region" description="Helical" evidence="1">
    <location>
        <begin position="41"/>
        <end position="62"/>
    </location>
</feature>